<dbReference type="InterPro" id="IPR006260">
    <property type="entry name" value="TonB/TolA_C"/>
</dbReference>
<dbReference type="InterPro" id="IPR051045">
    <property type="entry name" value="TonB-dependent_transducer"/>
</dbReference>
<protein>
    <submittedName>
        <fullName evidence="11">Energy transducer TonB</fullName>
    </submittedName>
</protein>
<evidence type="ECO:0000256" key="8">
    <source>
        <dbReference type="ARBA" id="ARBA00022989"/>
    </source>
</evidence>
<keyword evidence="9" id="KW-0472">Membrane</keyword>
<evidence type="ECO:0000256" key="2">
    <source>
        <dbReference type="ARBA" id="ARBA00006555"/>
    </source>
</evidence>
<evidence type="ECO:0000313" key="11">
    <source>
        <dbReference type="EMBL" id="MCB4800072.1"/>
    </source>
</evidence>
<evidence type="ECO:0000256" key="9">
    <source>
        <dbReference type="ARBA" id="ARBA00023136"/>
    </source>
</evidence>
<keyword evidence="3" id="KW-0813">Transport</keyword>
<dbReference type="GO" id="GO:0055085">
    <property type="term" value="P:transmembrane transport"/>
    <property type="evidence" value="ECO:0007669"/>
    <property type="project" value="InterPro"/>
</dbReference>
<keyword evidence="6" id="KW-0812">Transmembrane</keyword>
<proteinExistence type="inferred from homology"/>
<dbReference type="Pfam" id="PF03544">
    <property type="entry name" value="TonB_C"/>
    <property type="match status" value="1"/>
</dbReference>
<dbReference type="Gene3D" id="3.30.1150.10">
    <property type="match status" value="1"/>
</dbReference>
<evidence type="ECO:0000256" key="1">
    <source>
        <dbReference type="ARBA" id="ARBA00004383"/>
    </source>
</evidence>
<keyword evidence="5" id="KW-0997">Cell inner membrane</keyword>
<dbReference type="SUPFAM" id="SSF74653">
    <property type="entry name" value="TolA/TonB C-terminal domain"/>
    <property type="match status" value="1"/>
</dbReference>
<organism evidence="11 12">
    <name type="scientific">Neotamlana laminarinivorans</name>
    <dbReference type="NCBI Taxonomy" id="2883124"/>
    <lineage>
        <taxon>Bacteria</taxon>
        <taxon>Pseudomonadati</taxon>
        <taxon>Bacteroidota</taxon>
        <taxon>Flavobacteriia</taxon>
        <taxon>Flavobacteriales</taxon>
        <taxon>Flavobacteriaceae</taxon>
        <taxon>Neotamlana</taxon>
    </lineage>
</organism>
<evidence type="ECO:0000256" key="4">
    <source>
        <dbReference type="ARBA" id="ARBA00022475"/>
    </source>
</evidence>
<keyword evidence="7" id="KW-0653">Protein transport</keyword>
<dbReference type="PANTHER" id="PTHR33446">
    <property type="entry name" value="PROTEIN TONB-RELATED"/>
    <property type="match status" value="1"/>
</dbReference>
<evidence type="ECO:0000256" key="5">
    <source>
        <dbReference type="ARBA" id="ARBA00022519"/>
    </source>
</evidence>
<dbReference type="GO" id="GO:0015031">
    <property type="term" value="P:protein transport"/>
    <property type="evidence" value="ECO:0007669"/>
    <property type="project" value="UniProtKB-KW"/>
</dbReference>
<dbReference type="PANTHER" id="PTHR33446:SF2">
    <property type="entry name" value="PROTEIN TONB"/>
    <property type="match status" value="1"/>
</dbReference>
<dbReference type="AlphaFoldDB" id="A0A9X1I4I6"/>
<evidence type="ECO:0000259" key="10">
    <source>
        <dbReference type="PROSITE" id="PS52015"/>
    </source>
</evidence>
<dbReference type="InterPro" id="IPR037682">
    <property type="entry name" value="TonB_C"/>
</dbReference>
<evidence type="ECO:0000256" key="6">
    <source>
        <dbReference type="ARBA" id="ARBA00022692"/>
    </source>
</evidence>
<dbReference type="PROSITE" id="PS52015">
    <property type="entry name" value="TONB_CTD"/>
    <property type="match status" value="1"/>
</dbReference>
<dbReference type="RefSeq" id="WP_226544553.1">
    <property type="nucleotide sequence ID" value="NZ_JAJAPW010000008.1"/>
</dbReference>
<dbReference type="NCBIfam" id="TIGR01352">
    <property type="entry name" value="tonB_Cterm"/>
    <property type="match status" value="1"/>
</dbReference>
<evidence type="ECO:0000313" key="12">
    <source>
        <dbReference type="Proteomes" id="UP001139199"/>
    </source>
</evidence>
<comment type="caution">
    <text evidence="11">The sequence shown here is derived from an EMBL/GenBank/DDBJ whole genome shotgun (WGS) entry which is preliminary data.</text>
</comment>
<name>A0A9X1I4I6_9FLAO</name>
<comment type="similarity">
    <text evidence="2">Belongs to the TonB family.</text>
</comment>
<dbReference type="Proteomes" id="UP001139199">
    <property type="component" value="Unassembled WGS sequence"/>
</dbReference>
<keyword evidence="8" id="KW-1133">Transmembrane helix</keyword>
<comment type="subcellular location">
    <subcellularLocation>
        <location evidence="1">Cell inner membrane</location>
        <topology evidence="1">Single-pass membrane protein</topology>
        <orientation evidence="1">Periplasmic side</orientation>
    </subcellularLocation>
</comment>
<keyword evidence="12" id="KW-1185">Reference proteome</keyword>
<evidence type="ECO:0000256" key="3">
    <source>
        <dbReference type="ARBA" id="ARBA00022448"/>
    </source>
</evidence>
<keyword evidence="4" id="KW-1003">Cell membrane</keyword>
<gene>
    <name evidence="11" type="ORF">LG649_14555</name>
</gene>
<dbReference type="GO" id="GO:0098797">
    <property type="term" value="C:plasma membrane protein complex"/>
    <property type="evidence" value="ECO:0007669"/>
    <property type="project" value="TreeGrafter"/>
</dbReference>
<dbReference type="GO" id="GO:0031992">
    <property type="term" value="F:energy transducer activity"/>
    <property type="evidence" value="ECO:0007669"/>
    <property type="project" value="TreeGrafter"/>
</dbReference>
<accession>A0A9X1I4I6</accession>
<feature type="domain" description="TonB C-terminal" evidence="10">
    <location>
        <begin position="66"/>
        <end position="157"/>
    </location>
</feature>
<reference evidence="11" key="1">
    <citation type="submission" date="2021-10" db="EMBL/GenBank/DDBJ databases">
        <title>Tamlana sargassums sp. nov., and Tamlana laminarinivorans sp. nov., two new bacteria isolated from the brown alga.</title>
        <authorList>
            <person name="Li J."/>
        </authorList>
    </citation>
    <scope>NUCLEOTIDE SEQUENCE</scope>
    <source>
        <strain evidence="11">PT2-4</strain>
    </source>
</reference>
<dbReference type="EMBL" id="JAJAPW010000008">
    <property type="protein sequence ID" value="MCB4800072.1"/>
    <property type="molecule type" value="Genomic_DNA"/>
</dbReference>
<sequence length="157" mass="18141">MNKNYLTQKKHYLFVMLLIILIVPTTSAFKPVILNSDEIIEFYSADNVPLFKGCERSGSRKEDVACFNEKITKHIKRNFVYPEEAYRKKIEGRVWVTFIIDNAGKVKDIKANEPNHSKTLEDEAVRIVSLLRKFTPGVHNGKIVNVKYGMPITFKLH</sequence>
<evidence type="ECO:0000256" key="7">
    <source>
        <dbReference type="ARBA" id="ARBA00022927"/>
    </source>
</evidence>